<comment type="caution">
    <text evidence="1">The sequence shown here is derived from an EMBL/GenBank/DDBJ whole genome shotgun (WGS) entry which is preliminary data.</text>
</comment>
<sequence>MVLQLGPPKKEKIVVFLKQLAENYSLYNTFSTSCAFYKKSSLLIVASGCACFSLKTQCIPITSAQLQAKE</sequence>
<dbReference type="AlphaFoldDB" id="A0A2D6LZT0"/>
<protein>
    <submittedName>
        <fullName evidence="1">Uncharacterized protein</fullName>
    </submittedName>
</protein>
<accession>A0A2D6LZT0</accession>
<evidence type="ECO:0000313" key="2">
    <source>
        <dbReference type="Proteomes" id="UP000226592"/>
    </source>
</evidence>
<dbReference type="EMBL" id="NZBU01000001">
    <property type="protein sequence ID" value="MAG21686.1"/>
    <property type="molecule type" value="Genomic_DNA"/>
</dbReference>
<gene>
    <name evidence="1" type="ORF">CL943_00070</name>
</gene>
<name>A0A2D6LZT0_9ARCH</name>
<reference evidence="2" key="1">
    <citation type="submission" date="2017-09" db="EMBL/GenBank/DDBJ databases">
        <title>The Reconstruction of 2,631 Draft Metagenome-Assembled Genomes from the Global Oceans.</title>
        <authorList>
            <person name="Tully B.J."/>
            <person name="Graham E.D."/>
            <person name="Heidelberg J.F."/>
        </authorList>
    </citation>
    <scope>NUCLEOTIDE SEQUENCE [LARGE SCALE GENOMIC DNA]</scope>
</reference>
<evidence type="ECO:0000313" key="1">
    <source>
        <dbReference type="EMBL" id="MAG21686.1"/>
    </source>
</evidence>
<organism evidence="1 2">
    <name type="scientific">Candidatus Iainarchaeum sp</name>
    <dbReference type="NCBI Taxonomy" id="3101447"/>
    <lineage>
        <taxon>Archaea</taxon>
        <taxon>Candidatus Iainarchaeota</taxon>
        <taxon>Candidatus Iainarchaeia</taxon>
        <taxon>Candidatus Iainarchaeales</taxon>
        <taxon>Candidatus Iainarchaeaceae</taxon>
        <taxon>Candidatus Iainarchaeum</taxon>
    </lineage>
</organism>
<proteinExistence type="predicted"/>
<dbReference type="Proteomes" id="UP000226592">
    <property type="component" value="Unassembled WGS sequence"/>
</dbReference>